<evidence type="ECO:0000313" key="2">
    <source>
        <dbReference type="EMBL" id="AWT25193.1"/>
    </source>
</evidence>
<reference evidence="3" key="1">
    <citation type="submission" date="2017-11" db="EMBL/GenBank/DDBJ databases">
        <title>Otitis media/interna in a cat caused by the recently described species Corynebacterium provencense.</title>
        <authorList>
            <person name="Kittl S."/>
            <person name="Brodard I."/>
            <person name="Rychener L."/>
            <person name="Jores J."/>
            <person name="Roosje P."/>
            <person name="Gobeli Brawand S."/>
        </authorList>
    </citation>
    <scope>NUCLEOTIDE SEQUENCE [LARGE SCALE GENOMIC DNA]</scope>
    <source>
        <strain evidence="3">17KM38</strain>
    </source>
</reference>
<dbReference type="SMART" id="SM00860">
    <property type="entry name" value="SMI1_KNR4"/>
    <property type="match status" value="1"/>
</dbReference>
<dbReference type="InterPro" id="IPR018958">
    <property type="entry name" value="Knr4/Smi1-like_dom"/>
</dbReference>
<name>A0A2Z3YUQ3_9CORY</name>
<dbReference type="EMBL" id="CP024988">
    <property type="protein sequence ID" value="AWT25193.1"/>
    <property type="molecule type" value="Genomic_DNA"/>
</dbReference>
<protein>
    <recommendedName>
        <fullName evidence="1">Knr4/Smi1-like domain-containing protein</fullName>
    </recommendedName>
</protein>
<organism evidence="2 3">
    <name type="scientific">Corynebacterium provencense</name>
    <dbReference type="NCBI Taxonomy" id="1737425"/>
    <lineage>
        <taxon>Bacteria</taxon>
        <taxon>Bacillati</taxon>
        <taxon>Actinomycetota</taxon>
        <taxon>Actinomycetes</taxon>
        <taxon>Mycobacteriales</taxon>
        <taxon>Corynebacteriaceae</taxon>
        <taxon>Corynebacterium</taxon>
    </lineage>
</organism>
<proteinExistence type="predicted"/>
<dbReference type="Proteomes" id="UP000247696">
    <property type="component" value="Chromosome"/>
</dbReference>
<dbReference type="OrthoDB" id="4410991at2"/>
<dbReference type="KEGG" id="cpre:Csp1_03690"/>
<dbReference type="AlphaFoldDB" id="A0A2Z3YUQ3"/>
<gene>
    <name evidence="2" type="ORF">Csp1_03690</name>
</gene>
<dbReference type="Pfam" id="PF09346">
    <property type="entry name" value="SMI1_KNR4"/>
    <property type="match status" value="1"/>
</dbReference>
<evidence type="ECO:0000259" key="1">
    <source>
        <dbReference type="SMART" id="SM00860"/>
    </source>
</evidence>
<dbReference type="InterPro" id="IPR037883">
    <property type="entry name" value="Knr4/Smi1-like_sf"/>
</dbReference>
<accession>A0A2Z3YUQ3</accession>
<evidence type="ECO:0000313" key="3">
    <source>
        <dbReference type="Proteomes" id="UP000247696"/>
    </source>
</evidence>
<feature type="domain" description="Knr4/Smi1-like" evidence="1">
    <location>
        <begin position="14"/>
        <end position="150"/>
    </location>
</feature>
<keyword evidence="3" id="KW-1185">Reference proteome</keyword>
<dbReference type="Gene3D" id="3.40.1580.10">
    <property type="entry name" value="SMI1/KNR4-like"/>
    <property type="match status" value="1"/>
</dbReference>
<dbReference type="RefSeq" id="WP_110480930.1">
    <property type="nucleotide sequence ID" value="NZ_CP024988.1"/>
</dbReference>
<dbReference type="SUPFAM" id="SSF160631">
    <property type="entry name" value="SMI1/KNR4-like"/>
    <property type="match status" value="1"/>
</dbReference>
<sequence length="159" mass="17808">MDYTTGFFYKTFTPCSERRLTEIEDSLGVNLPESYRELLQQTGGGYFGESQKWRVPMGFYKNDYSVGLGQILGNDSIDSLEDSPDLMGEDGWGAPNELLIFAFSINGPGESFGINYGLEQFSQLSIIYVDIEADNEMVKVADSFEEFMGMLTTDDESES</sequence>